<name>B9XMV8_PEDPL</name>
<organism evidence="1 2">
    <name type="scientific">Pedosphaera parvula (strain Ellin514)</name>
    <dbReference type="NCBI Taxonomy" id="320771"/>
    <lineage>
        <taxon>Bacteria</taxon>
        <taxon>Pseudomonadati</taxon>
        <taxon>Verrucomicrobiota</taxon>
        <taxon>Pedosphaerae</taxon>
        <taxon>Pedosphaerales</taxon>
        <taxon>Pedosphaeraceae</taxon>
        <taxon>Pedosphaera</taxon>
    </lineage>
</organism>
<accession>B9XMV8</accession>
<protein>
    <submittedName>
        <fullName evidence="1">Uncharacterized protein</fullName>
    </submittedName>
</protein>
<dbReference type="EMBL" id="ABOX02000036">
    <property type="protein sequence ID" value="EEF58883.1"/>
    <property type="molecule type" value="Genomic_DNA"/>
</dbReference>
<comment type="caution">
    <text evidence="1">The sequence shown here is derived from an EMBL/GenBank/DDBJ whole genome shotgun (WGS) entry which is preliminary data.</text>
</comment>
<gene>
    <name evidence="1" type="ORF">Cflav_PD1716</name>
</gene>
<evidence type="ECO:0000313" key="2">
    <source>
        <dbReference type="Proteomes" id="UP000003688"/>
    </source>
</evidence>
<proteinExistence type="predicted"/>
<keyword evidence="2" id="KW-1185">Reference proteome</keyword>
<reference evidence="1 2" key="1">
    <citation type="journal article" date="2011" name="J. Bacteriol.">
        <title>Genome sequence of 'Pedosphaera parvula' Ellin514, an aerobic Verrucomicrobial isolate from pasture soil.</title>
        <authorList>
            <person name="Kant R."/>
            <person name="van Passel M.W."/>
            <person name="Sangwan P."/>
            <person name="Palva A."/>
            <person name="Lucas S."/>
            <person name="Copeland A."/>
            <person name="Lapidus A."/>
            <person name="Glavina Del Rio T."/>
            <person name="Dalin E."/>
            <person name="Tice H."/>
            <person name="Bruce D."/>
            <person name="Goodwin L."/>
            <person name="Pitluck S."/>
            <person name="Chertkov O."/>
            <person name="Larimer F.W."/>
            <person name="Land M.L."/>
            <person name="Hauser L."/>
            <person name="Brettin T.S."/>
            <person name="Detter J.C."/>
            <person name="Han S."/>
            <person name="de Vos W.M."/>
            <person name="Janssen P.H."/>
            <person name="Smidt H."/>
        </authorList>
    </citation>
    <scope>NUCLEOTIDE SEQUENCE [LARGE SCALE GENOMIC DNA]</scope>
    <source>
        <strain evidence="1 2">Ellin514</strain>
    </source>
</reference>
<dbReference type="AlphaFoldDB" id="B9XMV8"/>
<sequence>MVFLAELFRLDLSSGWLRFAADQLCSTVDFMFVSSAISRQTRHLRFGEQPEH</sequence>
<evidence type="ECO:0000313" key="1">
    <source>
        <dbReference type="EMBL" id="EEF58883.1"/>
    </source>
</evidence>
<dbReference type="STRING" id="320771.Cflav_PD1716"/>
<dbReference type="Proteomes" id="UP000003688">
    <property type="component" value="Unassembled WGS sequence"/>
</dbReference>